<reference evidence="2" key="1">
    <citation type="journal article" date="2014" name="Front. Microbiol.">
        <title>High frequency of phylogenetically diverse reductive dehalogenase-homologous genes in deep subseafloor sedimentary metagenomes.</title>
        <authorList>
            <person name="Kawai M."/>
            <person name="Futagami T."/>
            <person name="Toyoda A."/>
            <person name="Takaki Y."/>
            <person name="Nishi S."/>
            <person name="Hori S."/>
            <person name="Arai W."/>
            <person name="Tsubouchi T."/>
            <person name="Morono Y."/>
            <person name="Uchiyama I."/>
            <person name="Ito T."/>
            <person name="Fujiyama A."/>
            <person name="Inagaki F."/>
            <person name="Takami H."/>
        </authorList>
    </citation>
    <scope>NUCLEOTIDE SEQUENCE</scope>
    <source>
        <strain evidence="2">Expedition CK06-06</strain>
    </source>
</reference>
<feature type="domain" description="NAD(P)-binding" evidence="1">
    <location>
        <begin position="28"/>
        <end position="283"/>
    </location>
</feature>
<dbReference type="SUPFAM" id="SSF51735">
    <property type="entry name" value="NAD(P)-binding Rossmann-fold domains"/>
    <property type="match status" value="1"/>
</dbReference>
<dbReference type="EMBL" id="BART01024655">
    <property type="protein sequence ID" value="GAG91598.1"/>
    <property type="molecule type" value="Genomic_DNA"/>
</dbReference>
<evidence type="ECO:0000313" key="2">
    <source>
        <dbReference type="EMBL" id="GAG91598.1"/>
    </source>
</evidence>
<organism evidence="2">
    <name type="scientific">marine sediment metagenome</name>
    <dbReference type="NCBI Taxonomy" id="412755"/>
    <lineage>
        <taxon>unclassified sequences</taxon>
        <taxon>metagenomes</taxon>
        <taxon>ecological metagenomes</taxon>
    </lineage>
</organism>
<comment type="caution">
    <text evidence="2">The sequence shown here is derived from an EMBL/GenBank/DDBJ whole genome shotgun (WGS) entry which is preliminary data.</text>
</comment>
<dbReference type="Gene3D" id="3.40.50.720">
    <property type="entry name" value="NAD(P)-binding Rossmann-like Domain"/>
    <property type="match status" value="1"/>
</dbReference>
<dbReference type="AlphaFoldDB" id="X1C5C3"/>
<protein>
    <recommendedName>
        <fullName evidence="1">NAD(P)-binding domain-containing protein</fullName>
    </recommendedName>
</protein>
<gene>
    <name evidence="2" type="ORF">S01H4_44460</name>
</gene>
<dbReference type="InterPro" id="IPR036291">
    <property type="entry name" value="NAD(P)-bd_dom_sf"/>
</dbReference>
<feature type="non-terminal residue" evidence="2">
    <location>
        <position position="283"/>
    </location>
</feature>
<proteinExistence type="predicted"/>
<accession>X1C5C3</accession>
<dbReference type="Pfam" id="PF16363">
    <property type="entry name" value="GDP_Man_Dehyd"/>
    <property type="match status" value="1"/>
</dbReference>
<sequence length="283" mass="32224">FLSSPGYEIYGTCFPDKPEEGDPHRGKNISYLDIRSEQEVFETIKRTQPDWIFHLAAISNVRHSWEKKRETLETNLMGTFYLFEAVRKVVPRARFLFVSSSDVYGILVPTEKALKEEDSFHVVNPYAFTKVSGEILSKFYAEIENLDIVIARSFPHTGPGQSPDFVCSDWASQIARIEKGLAKPVIEVGNISVKRDFTDVRDVVRAYTLLTEKGRRGEVYNVCSGIAVSLREILDLLLSFSSQKIEVQVDSKKLRKADIPLLLGDNKKIKEETSWMPEISLKQ</sequence>
<evidence type="ECO:0000259" key="1">
    <source>
        <dbReference type="Pfam" id="PF16363"/>
    </source>
</evidence>
<feature type="non-terminal residue" evidence="2">
    <location>
        <position position="1"/>
    </location>
</feature>
<dbReference type="InterPro" id="IPR016040">
    <property type="entry name" value="NAD(P)-bd_dom"/>
</dbReference>
<dbReference type="PANTHER" id="PTHR43000">
    <property type="entry name" value="DTDP-D-GLUCOSE 4,6-DEHYDRATASE-RELATED"/>
    <property type="match status" value="1"/>
</dbReference>
<name>X1C5C3_9ZZZZ</name>
<dbReference type="Gene3D" id="3.90.25.10">
    <property type="entry name" value="UDP-galactose 4-epimerase, domain 1"/>
    <property type="match status" value="1"/>
</dbReference>